<evidence type="ECO:0000259" key="1">
    <source>
        <dbReference type="Pfam" id="PF03184"/>
    </source>
</evidence>
<dbReference type="InterPro" id="IPR004875">
    <property type="entry name" value="DDE_SF_endonuclease_dom"/>
</dbReference>
<dbReference type="GO" id="GO:0003676">
    <property type="term" value="F:nucleic acid binding"/>
    <property type="evidence" value="ECO:0007669"/>
    <property type="project" value="InterPro"/>
</dbReference>
<feature type="non-terminal residue" evidence="2">
    <location>
        <position position="256"/>
    </location>
</feature>
<keyword evidence="3" id="KW-1185">Reference proteome</keyword>
<dbReference type="Pfam" id="PF03184">
    <property type="entry name" value="DDE_1"/>
    <property type="match status" value="1"/>
</dbReference>
<proteinExistence type="predicted"/>
<feature type="domain" description="DDE-1" evidence="1">
    <location>
        <begin position="89"/>
        <end position="164"/>
    </location>
</feature>
<dbReference type="EMBL" id="VTPC01074446">
    <property type="protein sequence ID" value="KAF2888726.1"/>
    <property type="molecule type" value="Genomic_DNA"/>
</dbReference>
<name>A0A8K0CNA3_IGNLU</name>
<evidence type="ECO:0000313" key="2">
    <source>
        <dbReference type="EMBL" id="KAF2888726.1"/>
    </source>
</evidence>
<accession>A0A8K0CNA3</accession>
<dbReference type="OrthoDB" id="6766063at2759"/>
<dbReference type="Proteomes" id="UP000801492">
    <property type="component" value="Unassembled WGS sequence"/>
</dbReference>
<comment type="caution">
    <text evidence="2">The sequence shown here is derived from an EMBL/GenBank/DDBJ whole genome shotgun (WGS) entry which is preliminary data.</text>
</comment>
<organism evidence="2 3">
    <name type="scientific">Ignelater luminosus</name>
    <name type="common">Cucubano</name>
    <name type="synonym">Pyrophorus luminosus</name>
    <dbReference type="NCBI Taxonomy" id="2038154"/>
    <lineage>
        <taxon>Eukaryota</taxon>
        <taxon>Metazoa</taxon>
        <taxon>Ecdysozoa</taxon>
        <taxon>Arthropoda</taxon>
        <taxon>Hexapoda</taxon>
        <taxon>Insecta</taxon>
        <taxon>Pterygota</taxon>
        <taxon>Neoptera</taxon>
        <taxon>Endopterygota</taxon>
        <taxon>Coleoptera</taxon>
        <taxon>Polyphaga</taxon>
        <taxon>Elateriformia</taxon>
        <taxon>Elateroidea</taxon>
        <taxon>Elateridae</taxon>
        <taxon>Agrypninae</taxon>
        <taxon>Pyrophorini</taxon>
        <taxon>Ignelater</taxon>
    </lineage>
</organism>
<reference evidence="2" key="1">
    <citation type="submission" date="2019-08" db="EMBL/GenBank/DDBJ databases">
        <title>The genome of the North American firefly Photinus pyralis.</title>
        <authorList>
            <consortium name="Photinus pyralis genome working group"/>
            <person name="Fallon T.R."/>
            <person name="Sander Lower S.E."/>
            <person name="Weng J.-K."/>
        </authorList>
    </citation>
    <scope>NUCLEOTIDE SEQUENCE</scope>
    <source>
        <strain evidence="2">TRF0915ILg1</strain>
        <tissue evidence="2">Whole body</tissue>
    </source>
</reference>
<gene>
    <name evidence="2" type="ORF">ILUMI_17447</name>
</gene>
<sequence length="256" mass="29744">KRDLRRLAFELIKRNNLPNNFNKTTQMAGKDWLHGFPNRHRNISLKDPEKTSIARAKGFNRTAVSKFYDLLNSIYEKHNLSPNDIYNFRRFIEYANPSPQKSVRLILNGHRSHSKRMALIDLVRENNVTFLCFPPYTTHRLQPLNILFMAPLSAYYEQKVREWLAVHPGRAVTIYQIGKLFTAAFTRAAVMHTAIAGFKKTGIYPFNRDVFSKHWFALSETTDRPQTAELLQAPKDLEPQPSTFSCGFSFPFFLEC</sequence>
<protein>
    <recommendedName>
        <fullName evidence="1">DDE-1 domain-containing protein</fullName>
    </recommendedName>
</protein>
<dbReference type="AlphaFoldDB" id="A0A8K0CNA3"/>
<evidence type="ECO:0000313" key="3">
    <source>
        <dbReference type="Proteomes" id="UP000801492"/>
    </source>
</evidence>